<proteinExistence type="predicted"/>
<dbReference type="EMBL" id="CM000784">
    <property type="protein sequence ID" value="AQK94289.1"/>
    <property type="molecule type" value="Genomic_DNA"/>
</dbReference>
<reference evidence="1" key="1">
    <citation type="submission" date="2015-12" db="EMBL/GenBank/DDBJ databases">
        <title>Update maize B73 reference genome by single molecule sequencing technologies.</title>
        <authorList>
            <consortium name="Maize Genome Sequencing Project"/>
            <person name="Ware D."/>
        </authorList>
    </citation>
    <scope>NUCLEOTIDE SEQUENCE</scope>
    <source>
        <tissue evidence="1">Seedling</tissue>
    </source>
</reference>
<dbReference type="InterPro" id="IPR036224">
    <property type="entry name" value="GINS_bundle-like_dom_sf"/>
</dbReference>
<dbReference type="GO" id="GO:0006261">
    <property type="term" value="P:DNA-templated DNA replication"/>
    <property type="evidence" value="ECO:0007669"/>
    <property type="project" value="InterPro"/>
</dbReference>
<protein>
    <submittedName>
        <fullName evidence="1">DNA replication protein-related</fullName>
    </submittedName>
</protein>
<dbReference type="InterPro" id="IPR008591">
    <property type="entry name" value="GINS_Sld5"/>
</dbReference>
<sequence>MDPDFELEFEMVGVLRAYKTTWDDGDSAAEAAATDVDLLKRAWLNEKAASDILSFDSPLALRVRDSGSDRGSLSWGRVTQEEALDDFIDDGVDDLVVSLYQMDLDRTLFLLRSYLLLEKIKKYTMHISRFDDLLSHLSQQERLVGAFITIVCATL</sequence>
<dbReference type="InParanoid" id="A0A1D6FRS7"/>
<dbReference type="OMA" id="LTETHFM"/>
<dbReference type="SUPFAM" id="SSF158573">
    <property type="entry name" value="GINS helical bundle-like"/>
    <property type="match status" value="1"/>
</dbReference>
<dbReference type="PANTHER" id="PTHR21206:SF0">
    <property type="entry name" value="DNA REPLICATION COMPLEX GINS PROTEIN SLD5"/>
    <property type="match status" value="1"/>
</dbReference>
<dbReference type="AlphaFoldDB" id="A0A1D6FRS7"/>
<dbReference type="Gene3D" id="1.20.58.1030">
    <property type="match status" value="1"/>
</dbReference>
<dbReference type="PANTHER" id="PTHR21206">
    <property type="entry name" value="SLD5 PROTEIN"/>
    <property type="match status" value="1"/>
</dbReference>
<name>A0A1D6FRS7_MAIZE</name>
<dbReference type="STRING" id="4577.A0A1D6FRS7"/>
<accession>A0A1D6FRS7</accession>
<organism evidence="1">
    <name type="scientific">Zea mays</name>
    <name type="common">Maize</name>
    <dbReference type="NCBI Taxonomy" id="4577"/>
    <lineage>
        <taxon>Eukaryota</taxon>
        <taxon>Viridiplantae</taxon>
        <taxon>Streptophyta</taxon>
        <taxon>Embryophyta</taxon>
        <taxon>Tracheophyta</taxon>
        <taxon>Spermatophyta</taxon>
        <taxon>Magnoliopsida</taxon>
        <taxon>Liliopsida</taxon>
        <taxon>Poales</taxon>
        <taxon>Poaceae</taxon>
        <taxon>PACMAD clade</taxon>
        <taxon>Panicoideae</taxon>
        <taxon>Andropogonodae</taxon>
        <taxon>Andropogoneae</taxon>
        <taxon>Tripsacinae</taxon>
        <taxon>Zea</taxon>
    </lineage>
</organism>
<evidence type="ECO:0000313" key="1">
    <source>
        <dbReference type="EMBL" id="AQK94289.1"/>
    </source>
</evidence>
<gene>
    <name evidence="1" type="ORF">ZEAMMB73_Zm00001d010541</name>
</gene>